<dbReference type="AlphaFoldDB" id="A0A1C3XDH5"/>
<dbReference type="Pfam" id="PF13781">
    <property type="entry name" value="DoxX_3"/>
    <property type="match status" value="1"/>
</dbReference>
<keyword evidence="1" id="KW-0812">Transmembrane</keyword>
<dbReference type="InterPro" id="IPR016040">
    <property type="entry name" value="NAD(P)-bd_dom"/>
</dbReference>
<keyword evidence="1" id="KW-0472">Membrane</keyword>
<gene>
    <name evidence="3" type="ORF">GA0061098_1014133</name>
</gene>
<keyword evidence="1" id="KW-1133">Transmembrane helix</keyword>
<dbReference type="InterPro" id="IPR025695">
    <property type="entry name" value="DoxX-like"/>
</dbReference>
<feature type="transmembrane region" description="Helical" evidence="1">
    <location>
        <begin position="406"/>
        <end position="422"/>
    </location>
</feature>
<dbReference type="EMBL" id="FMAI01000014">
    <property type="protein sequence ID" value="SCB50322.1"/>
    <property type="molecule type" value="Genomic_DNA"/>
</dbReference>
<reference evidence="4" key="1">
    <citation type="submission" date="2016-08" db="EMBL/GenBank/DDBJ databases">
        <authorList>
            <person name="Varghese N."/>
            <person name="Submissions Spin"/>
        </authorList>
    </citation>
    <scope>NUCLEOTIDE SEQUENCE [LARGE SCALE GENOMIC DNA]</scope>
    <source>
        <strain evidence="4">ERR11</strain>
    </source>
</reference>
<dbReference type="PANTHER" id="PTHR12126">
    <property type="entry name" value="NADH-UBIQUINONE OXIDOREDUCTASE 39 KDA SUBUNIT-RELATED"/>
    <property type="match status" value="1"/>
</dbReference>
<dbReference type="InterPro" id="IPR051207">
    <property type="entry name" value="ComplexI_NDUFA9_subunit"/>
</dbReference>
<dbReference type="Pfam" id="PF13460">
    <property type="entry name" value="NAD_binding_10"/>
    <property type="match status" value="1"/>
</dbReference>
<protein>
    <submittedName>
        <fullName evidence="3">Uncharacterized conserved protein YbjT, contains NAD(P)-binding and DUF2867 domains</fullName>
    </submittedName>
</protein>
<evidence type="ECO:0000313" key="4">
    <source>
        <dbReference type="Proteomes" id="UP000199184"/>
    </source>
</evidence>
<dbReference type="Gene3D" id="3.40.50.720">
    <property type="entry name" value="NAD(P)-binding Rossmann-like Domain"/>
    <property type="match status" value="1"/>
</dbReference>
<name>A0A1C3XDH5_9BRAD</name>
<dbReference type="GO" id="GO:0044877">
    <property type="term" value="F:protein-containing complex binding"/>
    <property type="evidence" value="ECO:0007669"/>
    <property type="project" value="TreeGrafter"/>
</dbReference>
<dbReference type="PANTHER" id="PTHR12126:SF11">
    <property type="entry name" value="NADH DEHYDROGENASE [UBIQUINONE] 1 ALPHA SUBCOMPLEX SUBUNIT 9, MITOCHONDRIAL"/>
    <property type="match status" value="1"/>
</dbReference>
<dbReference type="Proteomes" id="UP000199184">
    <property type="component" value="Unassembled WGS sequence"/>
</dbReference>
<dbReference type="RefSeq" id="WP_091962945.1">
    <property type="nucleotide sequence ID" value="NZ_FMAI01000014.1"/>
</dbReference>
<feature type="transmembrane region" description="Helical" evidence="1">
    <location>
        <begin position="347"/>
        <end position="367"/>
    </location>
</feature>
<evidence type="ECO:0000259" key="2">
    <source>
        <dbReference type="Pfam" id="PF13460"/>
    </source>
</evidence>
<feature type="transmembrane region" description="Helical" evidence="1">
    <location>
        <begin position="305"/>
        <end position="327"/>
    </location>
</feature>
<dbReference type="SUPFAM" id="SSF51735">
    <property type="entry name" value="NAD(P)-binding Rossmann-fold domains"/>
    <property type="match status" value="1"/>
</dbReference>
<feature type="transmembrane region" description="Helical" evidence="1">
    <location>
        <begin position="374"/>
        <end position="394"/>
    </location>
</feature>
<sequence>MKVAVIGGTGLLGSAIVADLSWHGHSVVSMSRSAGLSSPGAISVDLNEATSPSYWLPHLDGVEAVVNCAGVLQDSPKDSTSMVHHRGIATLFAACEQLKIRRVIHFSAIGVDRQTPSAFSETKLSGDKALMGRDLDWIILRPSVVIGRGAYGASALMRGLAALPALPVMPNTGQLQIVLLEDVVHTVRRFLEPGAPARTIVELAGPHRLSFLEVIALIRRWYRWPPAREIRLPNFASSVMYKFGDMISLLGWRPPVRSTAEREIRRGAVGDLEDMRRLGLHPRGLPEFFASEPASVQERWFARMYLLKSAIFIVLSLFWISTAFVSLGPGWGYGMDLMGEGGVEGASAALTVVAGALSDLVIGLAIAYRPTSRYGLYAAIAISVAYAIIGTILVPRLWADPLGPMLKIWPIIVLHFVALAVVDDR</sequence>
<dbReference type="InterPro" id="IPR036291">
    <property type="entry name" value="NAD(P)-bd_dom_sf"/>
</dbReference>
<feature type="domain" description="NAD(P)-binding" evidence="2">
    <location>
        <begin position="7"/>
        <end position="145"/>
    </location>
</feature>
<keyword evidence="4" id="KW-1185">Reference proteome</keyword>
<evidence type="ECO:0000313" key="3">
    <source>
        <dbReference type="EMBL" id="SCB50322.1"/>
    </source>
</evidence>
<evidence type="ECO:0000256" key="1">
    <source>
        <dbReference type="SAM" id="Phobius"/>
    </source>
</evidence>
<organism evidence="3 4">
    <name type="scientific">Bradyrhizobium shewense</name>
    <dbReference type="NCBI Taxonomy" id="1761772"/>
    <lineage>
        <taxon>Bacteria</taxon>
        <taxon>Pseudomonadati</taxon>
        <taxon>Pseudomonadota</taxon>
        <taxon>Alphaproteobacteria</taxon>
        <taxon>Hyphomicrobiales</taxon>
        <taxon>Nitrobacteraceae</taxon>
        <taxon>Bradyrhizobium</taxon>
    </lineage>
</organism>
<proteinExistence type="predicted"/>
<accession>A0A1C3XDH5</accession>